<dbReference type="Pfam" id="PF07883">
    <property type="entry name" value="Cupin_2"/>
    <property type="match status" value="1"/>
</dbReference>
<dbReference type="SUPFAM" id="SSF51182">
    <property type="entry name" value="RmlC-like cupins"/>
    <property type="match status" value="1"/>
</dbReference>
<dbReference type="GO" id="GO:0046872">
    <property type="term" value="F:metal ion binding"/>
    <property type="evidence" value="ECO:0007669"/>
    <property type="project" value="UniProtKB-KW"/>
</dbReference>
<dbReference type="EMBL" id="CP108253">
    <property type="protein sequence ID" value="WTU44379.1"/>
    <property type="molecule type" value="Genomic_DNA"/>
</dbReference>
<evidence type="ECO:0000259" key="2">
    <source>
        <dbReference type="Pfam" id="PF07883"/>
    </source>
</evidence>
<dbReference type="InterPro" id="IPR011051">
    <property type="entry name" value="RmlC_Cupin_sf"/>
</dbReference>
<gene>
    <name evidence="3" type="ORF">OHV25_34760</name>
</gene>
<keyword evidence="1" id="KW-0479">Metal-binding</keyword>
<dbReference type="AlphaFoldDB" id="A0AAU2H8B5"/>
<accession>A0AAU2H8B5</accession>
<reference evidence="3" key="1">
    <citation type="submission" date="2022-10" db="EMBL/GenBank/DDBJ databases">
        <title>The complete genomes of actinobacterial strains from the NBC collection.</title>
        <authorList>
            <person name="Joergensen T.S."/>
            <person name="Alvarez Arevalo M."/>
            <person name="Sterndorff E.B."/>
            <person name="Faurdal D."/>
            <person name="Vuksanovic O."/>
            <person name="Mourched A.-S."/>
            <person name="Charusanti P."/>
            <person name="Shaw S."/>
            <person name="Blin K."/>
            <person name="Weber T."/>
        </authorList>
    </citation>
    <scope>NUCLEOTIDE SEQUENCE</scope>
    <source>
        <strain evidence="3">NBC_00060</strain>
    </source>
</reference>
<evidence type="ECO:0000256" key="1">
    <source>
        <dbReference type="ARBA" id="ARBA00022723"/>
    </source>
</evidence>
<dbReference type="PANTHER" id="PTHR35848:SF6">
    <property type="entry name" value="CUPIN TYPE-2 DOMAIN-CONTAINING PROTEIN"/>
    <property type="match status" value="1"/>
</dbReference>
<evidence type="ECO:0000313" key="3">
    <source>
        <dbReference type="EMBL" id="WTU44379.1"/>
    </source>
</evidence>
<dbReference type="InterPro" id="IPR014710">
    <property type="entry name" value="RmlC-like_jellyroll"/>
</dbReference>
<dbReference type="Gene3D" id="2.60.120.10">
    <property type="entry name" value="Jelly Rolls"/>
    <property type="match status" value="2"/>
</dbReference>
<protein>
    <submittedName>
        <fullName evidence="3">Cupin domain-containing protein</fullName>
    </submittedName>
</protein>
<sequence length="242" mass="26070">MRESVVVATIHDPADVHGVHSAEGHSRWTCLARRTGLHGRWEAVEWAWLPPGGVSGEHRHSRTEELYFVLDGQGEITLDGRRYPVRPGTTVLTALGRRHGLRNTGRQPLSWLVIEIPADADPPPSTKDAVMHNSAHVSHAVVADLRRSGPVDAATVLTGPLRTVRVTRLHPRGTAELAARDVEHTVYVTDGVGTVETGATTVALAPGVSVTLPLGTGARVRAGADGLEYFHAVLDVPREDHQ</sequence>
<dbReference type="PANTHER" id="PTHR35848">
    <property type="entry name" value="OXALATE-BINDING PROTEIN"/>
    <property type="match status" value="1"/>
</dbReference>
<proteinExistence type="predicted"/>
<feature type="domain" description="Cupin type-2" evidence="2">
    <location>
        <begin position="49"/>
        <end position="114"/>
    </location>
</feature>
<organism evidence="3">
    <name type="scientific">Streptomyces sp. NBC_00060</name>
    <dbReference type="NCBI Taxonomy" id="2975636"/>
    <lineage>
        <taxon>Bacteria</taxon>
        <taxon>Bacillati</taxon>
        <taxon>Actinomycetota</taxon>
        <taxon>Actinomycetes</taxon>
        <taxon>Kitasatosporales</taxon>
        <taxon>Streptomycetaceae</taxon>
        <taxon>Streptomyces</taxon>
    </lineage>
</organism>
<dbReference type="InterPro" id="IPR013096">
    <property type="entry name" value="Cupin_2"/>
</dbReference>
<dbReference type="InterPro" id="IPR051610">
    <property type="entry name" value="GPI/OXD"/>
</dbReference>
<name>A0AAU2H8B5_9ACTN</name>